<keyword evidence="1" id="KW-0812">Transmembrane</keyword>
<dbReference type="Proteomes" id="UP000824120">
    <property type="component" value="Chromosome 8"/>
</dbReference>
<keyword evidence="1" id="KW-1133">Transmembrane helix</keyword>
<protein>
    <submittedName>
        <fullName evidence="2">Uncharacterized protein</fullName>
    </submittedName>
</protein>
<name>A0A9J5XS29_SOLCO</name>
<dbReference type="AlphaFoldDB" id="A0A9J5XS29"/>
<keyword evidence="1" id="KW-0472">Membrane</keyword>
<comment type="caution">
    <text evidence="2">The sequence shown here is derived from an EMBL/GenBank/DDBJ whole genome shotgun (WGS) entry which is preliminary data.</text>
</comment>
<keyword evidence="3" id="KW-1185">Reference proteome</keyword>
<evidence type="ECO:0000313" key="2">
    <source>
        <dbReference type="EMBL" id="KAG5590589.1"/>
    </source>
</evidence>
<accession>A0A9J5XS29</accession>
<sequence>MSLRLYLSSYGGIIGPLVLCDLILYEMSIVKELDHMRLNGVECLRFESFCSMQGTSLIKSFDVVLGGRGSWIVKTNHGGCSQGLGS</sequence>
<dbReference type="EMBL" id="JACXVP010000008">
    <property type="protein sequence ID" value="KAG5590589.1"/>
    <property type="molecule type" value="Genomic_DNA"/>
</dbReference>
<evidence type="ECO:0000313" key="3">
    <source>
        <dbReference type="Proteomes" id="UP000824120"/>
    </source>
</evidence>
<evidence type="ECO:0000256" key="1">
    <source>
        <dbReference type="SAM" id="Phobius"/>
    </source>
</evidence>
<reference evidence="2 3" key="1">
    <citation type="submission" date="2020-09" db="EMBL/GenBank/DDBJ databases">
        <title>De no assembly of potato wild relative species, Solanum commersonii.</title>
        <authorList>
            <person name="Cho K."/>
        </authorList>
    </citation>
    <scope>NUCLEOTIDE SEQUENCE [LARGE SCALE GENOMIC DNA]</scope>
    <source>
        <strain evidence="2">LZ3.2</strain>
        <tissue evidence="2">Leaf</tissue>
    </source>
</reference>
<organism evidence="2 3">
    <name type="scientific">Solanum commersonii</name>
    <name type="common">Commerson's wild potato</name>
    <name type="synonym">Commerson's nightshade</name>
    <dbReference type="NCBI Taxonomy" id="4109"/>
    <lineage>
        <taxon>Eukaryota</taxon>
        <taxon>Viridiplantae</taxon>
        <taxon>Streptophyta</taxon>
        <taxon>Embryophyta</taxon>
        <taxon>Tracheophyta</taxon>
        <taxon>Spermatophyta</taxon>
        <taxon>Magnoliopsida</taxon>
        <taxon>eudicotyledons</taxon>
        <taxon>Gunneridae</taxon>
        <taxon>Pentapetalae</taxon>
        <taxon>asterids</taxon>
        <taxon>lamiids</taxon>
        <taxon>Solanales</taxon>
        <taxon>Solanaceae</taxon>
        <taxon>Solanoideae</taxon>
        <taxon>Solaneae</taxon>
        <taxon>Solanum</taxon>
    </lineage>
</organism>
<gene>
    <name evidence="2" type="ORF">H5410_041103</name>
</gene>
<proteinExistence type="predicted"/>
<feature type="transmembrane region" description="Helical" evidence="1">
    <location>
        <begin position="6"/>
        <end position="27"/>
    </location>
</feature>